<dbReference type="InterPro" id="IPR000715">
    <property type="entry name" value="Glycosyl_transferase_4"/>
</dbReference>
<dbReference type="GO" id="GO:0005886">
    <property type="term" value="C:plasma membrane"/>
    <property type="evidence" value="ECO:0007669"/>
    <property type="project" value="UniProtKB-SubCell"/>
</dbReference>
<protein>
    <submittedName>
        <fullName evidence="9">Glycosyl transferase</fullName>
    </submittedName>
</protein>
<dbReference type="GO" id="GO:0046872">
    <property type="term" value="F:metal ion binding"/>
    <property type="evidence" value="ECO:0007669"/>
    <property type="project" value="UniProtKB-KW"/>
</dbReference>
<keyword evidence="7" id="KW-0460">Magnesium</keyword>
<gene>
    <name evidence="9" type="ORF">GRI44_10325</name>
</gene>
<evidence type="ECO:0000256" key="5">
    <source>
        <dbReference type="ARBA" id="ARBA00022989"/>
    </source>
</evidence>
<dbReference type="OrthoDB" id="9783652at2"/>
<keyword evidence="2" id="KW-1003">Cell membrane</keyword>
<dbReference type="AlphaFoldDB" id="A0A6L7GGF5"/>
<feature type="binding site" evidence="7">
    <location>
        <position position="146"/>
    </location>
    <ligand>
        <name>Mg(2+)</name>
        <dbReference type="ChEBI" id="CHEBI:18420"/>
    </ligand>
</feature>
<feature type="transmembrane region" description="Helical" evidence="8">
    <location>
        <begin position="41"/>
        <end position="61"/>
    </location>
</feature>
<evidence type="ECO:0000256" key="1">
    <source>
        <dbReference type="ARBA" id="ARBA00004651"/>
    </source>
</evidence>
<dbReference type="GO" id="GO:0009103">
    <property type="term" value="P:lipopolysaccharide biosynthetic process"/>
    <property type="evidence" value="ECO:0007669"/>
    <property type="project" value="TreeGrafter"/>
</dbReference>
<evidence type="ECO:0000313" key="10">
    <source>
        <dbReference type="Proteomes" id="UP000473531"/>
    </source>
</evidence>
<keyword evidence="5 8" id="KW-1133">Transmembrane helix</keyword>
<dbReference type="PANTHER" id="PTHR22926:SF3">
    <property type="entry name" value="UNDECAPRENYL-PHOSPHATE ALPHA-N-ACETYLGLUCOSAMINYL 1-PHOSPHATE TRANSFERASE"/>
    <property type="match status" value="1"/>
</dbReference>
<evidence type="ECO:0000313" key="9">
    <source>
        <dbReference type="EMBL" id="MXP15143.1"/>
    </source>
</evidence>
<feature type="transmembrane region" description="Helical" evidence="8">
    <location>
        <begin position="118"/>
        <end position="142"/>
    </location>
</feature>
<name>A0A6L7GGF5_9SPHN</name>
<proteinExistence type="predicted"/>
<evidence type="ECO:0000256" key="3">
    <source>
        <dbReference type="ARBA" id="ARBA00022679"/>
    </source>
</evidence>
<evidence type="ECO:0000256" key="4">
    <source>
        <dbReference type="ARBA" id="ARBA00022692"/>
    </source>
</evidence>
<keyword evidence="7" id="KW-0479">Metal-binding</keyword>
<dbReference type="Proteomes" id="UP000473531">
    <property type="component" value="Unassembled WGS sequence"/>
</dbReference>
<comment type="subcellular location">
    <subcellularLocation>
        <location evidence="1">Cell membrane</location>
        <topology evidence="1">Multi-pass membrane protein</topology>
    </subcellularLocation>
</comment>
<feature type="transmembrane region" description="Helical" evidence="8">
    <location>
        <begin position="282"/>
        <end position="303"/>
    </location>
</feature>
<comment type="cofactor">
    <cofactor evidence="7">
        <name>Mg(2+)</name>
        <dbReference type="ChEBI" id="CHEBI:18420"/>
    </cofactor>
</comment>
<sequence>MSGLTFMAASLLTGRMRQYAMSRRMVDQVNARSSHTEPTPRGGGISIVVLSLLAILVSMLFFNFPLHWAVGFGGAGILVAAVGWIDDHGHVSASIRFLAHISSAAWVLFWIGPPELTWLGITGVLAPIIGWIGGVLAIGWLVNLFNFMDGIDGLAASETISVTFGGALLLAGATGGMTIALPFILMAAATVGFLRWNWPPARIFMGDAASGFLGLMVGGLILAAWQYGPSLGSAVAILPGVFVADATATLIVRIVQRQRLHEAHRTHAYQHLAIRLGRHRPVTIGVIAVNWLFLFPLACIAAAGLLQPLLALAAAYVPLFASAFALRAGRAEKSSSSPRPD</sequence>
<reference evidence="9 10" key="1">
    <citation type="submission" date="2019-12" db="EMBL/GenBank/DDBJ databases">
        <title>Genomic-based taxomic classification of the family Erythrobacteraceae.</title>
        <authorList>
            <person name="Xu L."/>
        </authorList>
    </citation>
    <scope>NUCLEOTIDE SEQUENCE [LARGE SCALE GENOMIC DNA]</scope>
    <source>
        <strain evidence="9 10">KCTC 52259</strain>
    </source>
</reference>
<feature type="transmembrane region" description="Helical" evidence="8">
    <location>
        <begin position="231"/>
        <end position="255"/>
    </location>
</feature>
<feature type="transmembrane region" description="Helical" evidence="8">
    <location>
        <begin position="91"/>
        <end position="111"/>
    </location>
</feature>
<keyword evidence="4 8" id="KW-0812">Transmembrane</keyword>
<dbReference type="PANTHER" id="PTHR22926">
    <property type="entry name" value="PHOSPHO-N-ACETYLMURAMOYL-PENTAPEPTIDE-TRANSFERASE"/>
    <property type="match status" value="1"/>
</dbReference>
<dbReference type="GO" id="GO:0016780">
    <property type="term" value="F:phosphotransferase activity, for other substituted phosphate groups"/>
    <property type="evidence" value="ECO:0007669"/>
    <property type="project" value="InterPro"/>
</dbReference>
<evidence type="ECO:0000256" key="6">
    <source>
        <dbReference type="ARBA" id="ARBA00023136"/>
    </source>
</evidence>
<dbReference type="CDD" id="cd06854">
    <property type="entry name" value="GT_WbpL_WbcO_like"/>
    <property type="match status" value="1"/>
</dbReference>
<comment type="caution">
    <text evidence="9">The sequence shown here is derived from an EMBL/GenBank/DDBJ whole genome shotgun (WGS) entry which is preliminary data.</text>
</comment>
<dbReference type="Pfam" id="PF00953">
    <property type="entry name" value="Glycos_transf_4"/>
    <property type="match status" value="1"/>
</dbReference>
<evidence type="ECO:0000256" key="7">
    <source>
        <dbReference type="PIRSR" id="PIRSR600715-1"/>
    </source>
</evidence>
<feature type="transmembrane region" description="Helical" evidence="8">
    <location>
        <begin position="203"/>
        <end position="225"/>
    </location>
</feature>
<dbReference type="GO" id="GO:0044038">
    <property type="term" value="P:cell wall macromolecule biosynthetic process"/>
    <property type="evidence" value="ECO:0007669"/>
    <property type="project" value="TreeGrafter"/>
</dbReference>
<feature type="transmembrane region" description="Helical" evidence="8">
    <location>
        <begin position="309"/>
        <end position="329"/>
    </location>
</feature>
<feature type="binding site" evidence="7">
    <location>
        <position position="207"/>
    </location>
    <ligand>
        <name>Mg(2+)</name>
        <dbReference type="ChEBI" id="CHEBI:18420"/>
    </ligand>
</feature>
<evidence type="ECO:0000256" key="2">
    <source>
        <dbReference type="ARBA" id="ARBA00022475"/>
    </source>
</evidence>
<feature type="transmembrane region" description="Helical" evidence="8">
    <location>
        <begin position="68"/>
        <end position="85"/>
    </location>
</feature>
<organism evidence="9 10">
    <name type="scientific">Allopontixanthobacter confluentis</name>
    <dbReference type="NCBI Taxonomy" id="1849021"/>
    <lineage>
        <taxon>Bacteria</taxon>
        <taxon>Pseudomonadati</taxon>
        <taxon>Pseudomonadota</taxon>
        <taxon>Alphaproteobacteria</taxon>
        <taxon>Sphingomonadales</taxon>
        <taxon>Erythrobacteraceae</taxon>
        <taxon>Allopontixanthobacter</taxon>
    </lineage>
</organism>
<keyword evidence="10" id="KW-1185">Reference proteome</keyword>
<keyword evidence="3 9" id="KW-0808">Transferase</keyword>
<dbReference type="GO" id="GO:0071555">
    <property type="term" value="P:cell wall organization"/>
    <property type="evidence" value="ECO:0007669"/>
    <property type="project" value="TreeGrafter"/>
</dbReference>
<dbReference type="EMBL" id="WTYU01000002">
    <property type="protein sequence ID" value="MXP15143.1"/>
    <property type="molecule type" value="Genomic_DNA"/>
</dbReference>
<evidence type="ECO:0000256" key="8">
    <source>
        <dbReference type="SAM" id="Phobius"/>
    </source>
</evidence>
<feature type="transmembrane region" description="Helical" evidence="8">
    <location>
        <begin position="162"/>
        <end position="191"/>
    </location>
</feature>
<keyword evidence="6 8" id="KW-0472">Membrane</keyword>
<accession>A0A6L7GGF5</accession>